<dbReference type="AlphaFoldDB" id="A0AAW0UV19"/>
<reference evidence="2 3" key="1">
    <citation type="submission" date="2023-03" db="EMBL/GenBank/DDBJ databases">
        <title>High-quality genome of Scylla paramamosain provides insights in environmental adaptation.</title>
        <authorList>
            <person name="Zhang L."/>
        </authorList>
    </citation>
    <scope>NUCLEOTIDE SEQUENCE [LARGE SCALE GENOMIC DNA]</scope>
    <source>
        <strain evidence="2">LZ_2023a</strain>
        <tissue evidence="2">Muscle</tissue>
    </source>
</reference>
<evidence type="ECO:0000313" key="3">
    <source>
        <dbReference type="Proteomes" id="UP001487740"/>
    </source>
</evidence>
<dbReference type="Proteomes" id="UP001487740">
    <property type="component" value="Unassembled WGS sequence"/>
</dbReference>
<evidence type="ECO:0000313" key="2">
    <source>
        <dbReference type="EMBL" id="KAK8403994.1"/>
    </source>
</evidence>
<feature type="chain" id="PRO_5043474839" evidence="1">
    <location>
        <begin position="24"/>
        <end position="783"/>
    </location>
</feature>
<accession>A0AAW0UV19</accession>
<organism evidence="2 3">
    <name type="scientific">Scylla paramamosain</name>
    <name type="common">Mud crab</name>
    <dbReference type="NCBI Taxonomy" id="85552"/>
    <lineage>
        <taxon>Eukaryota</taxon>
        <taxon>Metazoa</taxon>
        <taxon>Ecdysozoa</taxon>
        <taxon>Arthropoda</taxon>
        <taxon>Crustacea</taxon>
        <taxon>Multicrustacea</taxon>
        <taxon>Malacostraca</taxon>
        <taxon>Eumalacostraca</taxon>
        <taxon>Eucarida</taxon>
        <taxon>Decapoda</taxon>
        <taxon>Pleocyemata</taxon>
        <taxon>Brachyura</taxon>
        <taxon>Eubrachyura</taxon>
        <taxon>Portunoidea</taxon>
        <taxon>Portunidae</taxon>
        <taxon>Portuninae</taxon>
        <taxon>Scylla</taxon>
    </lineage>
</organism>
<keyword evidence="3" id="KW-1185">Reference proteome</keyword>
<comment type="caution">
    <text evidence="2">The sequence shown here is derived from an EMBL/GenBank/DDBJ whole genome shotgun (WGS) entry which is preliminary data.</text>
</comment>
<name>A0AAW0UV19_SCYPA</name>
<keyword evidence="1" id="KW-0732">Signal</keyword>
<sequence length="783" mass="88363">MTEMRLSTAGLLALLSHLALTGAWDVNFQRSKCYIYGLDNLPDRMPVSVSNLVALVEKMEGAHSYANPDAIAEALLHRYRTDGITYTNPITSSFWDPNDFYEIQKTDLLRNLVTMDQTVPDFTFEPREECTLHFMTSHSVDLYPHAGLDYVWDNPRMRRRRDVGAQNRYGLPLNVLPANHPIENGVIWTPAGPVAAGTLLAGIMITDTSQGQTISQIYQSQSLEFMPDEMTQKRVMPLYAATLSGDIGQTAVVGYLAKVGSNNFYLGPRGMFANSTAAPKIYTLERNYNLNVPYMTRAEIFAGIDSLLIQKVLMESSNNQLSLSQAIRMYYSDHGLPGYPDYKACNRIEAFKSLNLQVIEEQALNYMYAYSAKIPTVRERIKEKKNDFSLIERHFKEALAGAWTEFINFVENYDYSEYERCPTYTSNQFVSENKVDLLVVYGYDGGETETQKERDYISHLGQLVNVGVDRSRIGVLDGKSAKWIFPVANLSNVADWGSNFSESTSYSYGSGSDMPAVMDALNSYYFSFYSHMWSDANNASANAQVVLWNAPNSVPDQDMFKQLMDDFMYKYPNVHFLFVGKSKGSFNDYMVDPTKDYFTNSGQDMFAFAKTIAKRIREIPTVFTYPACDPNNGNFTSVAESSHVYTGYISPNYTTFIKIAPTYFRFSEKVIVKVTEGDVAICGSRTSMNVDDNVDDRLCDPNNNLEWWFLCGRWIGNCDPIYLAVSGSSARSNIYCQDAECQYPNQIKFQIQHEGMTCGAWSAPPSLLLLAVAVLTMFLQPKL</sequence>
<evidence type="ECO:0000256" key="1">
    <source>
        <dbReference type="SAM" id="SignalP"/>
    </source>
</evidence>
<proteinExistence type="predicted"/>
<gene>
    <name evidence="2" type="ORF">O3P69_000212</name>
</gene>
<feature type="signal peptide" evidence="1">
    <location>
        <begin position="1"/>
        <end position="23"/>
    </location>
</feature>
<protein>
    <submittedName>
        <fullName evidence="2">Uncharacterized protein</fullName>
    </submittedName>
</protein>
<dbReference type="EMBL" id="JARAKH010000005">
    <property type="protein sequence ID" value="KAK8403994.1"/>
    <property type="molecule type" value="Genomic_DNA"/>
</dbReference>